<dbReference type="InterPro" id="IPR029787">
    <property type="entry name" value="Nucleotide_cyclase"/>
</dbReference>
<dbReference type="InterPro" id="IPR045431">
    <property type="entry name" value="EAD2"/>
</dbReference>
<dbReference type="AlphaFoldDB" id="A0A841CRN3"/>
<feature type="domain" description="Effector-associated" evidence="1">
    <location>
        <begin position="207"/>
        <end position="285"/>
    </location>
</feature>
<dbReference type="Gene3D" id="3.30.70.1230">
    <property type="entry name" value="Nucleotide cyclase"/>
    <property type="match status" value="1"/>
</dbReference>
<keyword evidence="3" id="KW-1185">Reference proteome</keyword>
<gene>
    <name evidence="2" type="ORF">FHS29_006154</name>
</gene>
<dbReference type="Proteomes" id="UP000547510">
    <property type="component" value="Unassembled WGS sequence"/>
</dbReference>
<reference evidence="2 3" key="1">
    <citation type="submission" date="2020-08" db="EMBL/GenBank/DDBJ databases">
        <title>Genomic Encyclopedia of Type Strains, Phase III (KMG-III): the genomes of soil and plant-associated and newly described type strains.</title>
        <authorList>
            <person name="Whitman W."/>
        </authorList>
    </citation>
    <scope>NUCLEOTIDE SEQUENCE [LARGE SCALE GENOMIC DNA]</scope>
    <source>
        <strain evidence="2 3">CECT 8640</strain>
    </source>
</reference>
<comment type="caution">
    <text evidence="2">The sequence shown here is derived from an EMBL/GenBank/DDBJ whole genome shotgun (WGS) entry which is preliminary data.</text>
</comment>
<evidence type="ECO:0000313" key="2">
    <source>
        <dbReference type="EMBL" id="MBB5959533.1"/>
    </source>
</evidence>
<name>A0A841CRN3_9PSEU</name>
<evidence type="ECO:0000259" key="1">
    <source>
        <dbReference type="Pfam" id="PF19956"/>
    </source>
</evidence>
<dbReference type="Pfam" id="PF19956">
    <property type="entry name" value="EAD2"/>
    <property type="match status" value="1"/>
</dbReference>
<proteinExistence type="predicted"/>
<organism evidence="2 3">
    <name type="scientific">Saccharothrix tamanrassetensis</name>
    <dbReference type="NCBI Taxonomy" id="1051531"/>
    <lineage>
        <taxon>Bacteria</taxon>
        <taxon>Bacillati</taxon>
        <taxon>Actinomycetota</taxon>
        <taxon>Actinomycetes</taxon>
        <taxon>Pseudonocardiales</taxon>
        <taxon>Pseudonocardiaceae</taxon>
        <taxon>Saccharothrix</taxon>
    </lineage>
</organism>
<sequence length="296" mass="32982">MPYTILVFDVDRYGDPSRTDFHRTAVHNGLNRAVRRAFAEAAVEWDSCDWQDGGDGGLILIPVTTPKVVVLNRVVRNLADAVREHNEVSAAEARIRLRLCLHAADVRRAEYGVVGSGIILVSRLLASAELRNECRNSPEPVTLAVTDGFFREVVRHDPVAEPGKFREIRFRVKETETAGWVKTAWQPPPAAPAEPFADRPDRLTALVEALLEVPSVQDEVARRALLELLPRPIGGSVRYQPRARPHVFELVRTCRDYDRGIAALFIALRKMEGDSAPVRRAEAAAREWTTGEDVIG</sequence>
<dbReference type="EMBL" id="JACHJN010000011">
    <property type="protein sequence ID" value="MBB5959533.1"/>
    <property type="molecule type" value="Genomic_DNA"/>
</dbReference>
<protein>
    <recommendedName>
        <fullName evidence="1">Effector-associated domain-containing protein</fullName>
    </recommendedName>
</protein>
<evidence type="ECO:0000313" key="3">
    <source>
        <dbReference type="Proteomes" id="UP000547510"/>
    </source>
</evidence>
<accession>A0A841CRN3</accession>
<dbReference type="RefSeq" id="WP_184696504.1">
    <property type="nucleotide sequence ID" value="NZ_JACHJN010000011.1"/>
</dbReference>